<dbReference type="PANTHER" id="PTHR22670">
    <property type="entry name" value="BTB DOMAIN-CONTAINING PROTEIN-RELATED-RELATED"/>
    <property type="match status" value="1"/>
</dbReference>
<sequence length="507" mass="58047">MGFGDDERTEEQKQVLVEKWIKKDMRDCNIFISLPSGRVIQSHSFVLYKYSKKYMDIAFPVTRRFSVSGLNEQSVYAVISWMYTQTIQPTDATVWNLMKVAYHFQVDKLEKLLLSYFKSSPQRTILGLNSASAECIQERPHGGFRPDFTSFQKESFSKELKDILKIFYDVEPNLDINGISNLNVTSIYALMLVHIDLKTKTRFIFLTIDWIAKTRPSMQTIHGIIQSLQAPITFKLNYDIRWRMYMFLTKFYSSSSEFYIWMDGTSDFMLAGPSEIRAIPPEVLCYPVQENPHFIVHDVHRDPTNVNAYRTEQKLGESYERGLICGLYEQRNRAQITYSYNQKAKHKTWGAFNPYWLRDLGASSMYHVEDPDEVNNRLEESEDARQQRLRTTLDASMKYFPRRSSSHPLKVQNFKQCGACKTKSHVCTLPKSVLKKLAEKEKRAAEESSDDSGQASTGSSSDGKPPDSGPPKDNSSGSSSNSEGKGKGPNIIYSDHCTTSNFGTQSI</sequence>
<evidence type="ECO:0000313" key="5">
    <source>
        <dbReference type="Proteomes" id="UP000827892"/>
    </source>
</evidence>
<evidence type="ECO:0000313" key="4">
    <source>
        <dbReference type="EMBL" id="UMM28045.1"/>
    </source>
</evidence>
<dbReference type="AlphaFoldDB" id="A0AAE9JFX4"/>
<reference evidence="3 5" key="2">
    <citation type="submission" date="2022-05" db="EMBL/GenBank/DDBJ databases">
        <title>Chromosome-level reference genomes for two strains of Caenorhabditis briggsae: an improved platform for comparative genomics.</title>
        <authorList>
            <person name="Stevens L."/>
            <person name="Andersen E.C."/>
        </authorList>
    </citation>
    <scope>NUCLEOTIDE SEQUENCE [LARGE SCALE GENOMIC DNA]</scope>
    <source>
        <strain evidence="3">QX1410_ONT</strain>
        <tissue evidence="3">Whole-organism</tissue>
    </source>
</reference>
<accession>A0AAE9JFX4</accession>
<organism evidence="4 6">
    <name type="scientific">Caenorhabditis briggsae</name>
    <dbReference type="NCBI Taxonomy" id="6238"/>
    <lineage>
        <taxon>Eukaryota</taxon>
        <taxon>Metazoa</taxon>
        <taxon>Ecdysozoa</taxon>
        <taxon>Nematoda</taxon>
        <taxon>Chromadorea</taxon>
        <taxon>Rhabditida</taxon>
        <taxon>Rhabditina</taxon>
        <taxon>Rhabditomorpha</taxon>
        <taxon>Rhabditoidea</taxon>
        <taxon>Rhabditidae</taxon>
        <taxon>Peloderinae</taxon>
        <taxon>Caenorhabditis</taxon>
    </lineage>
</organism>
<dbReference type="InterPro" id="IPR000210">
    <property type="entry name" value="BTB/POZ_dom"/>
</dbReference>
<evidence type="ECO:0000313" key="6">
    <source>
        <dbReference type="Proteomes" id="UP000829354"/>
    </source>
</evidence>
<dbReference type="PANTHER" id="PTHR22670:SF9">
    <property type="entry name" value="BTB DOMAIN-CONTAINING PROTEIN"/>
    <property type="match status" value="1"/>
</dbReference>
<dbReference type="Pfam" id="PF00651">
    <property type="entry name" value="BTB"/>
    <property type="match status" value="1"/>
</dbReference>
<feature type="region of interest" description="Disordered" evidence="1">
    <location>
        <begin position="438"/>
        <end position="507"/>
    </location>
</feature>
<dbReference type="SUPFAM" id="SSF54695">
    <property type="entry name" value="POZ domain"/>
    <property type="match status" value="1"/>
</dbReference>
<dbReference type="EMBL" id="CP092623">
    <property type="protein sequence ID" value="UMM28045.1"/>
    <property type="molecule type" value="Genomic_DNA"/>
</dbReference>
<reference evidence="4 6" key="1">
    <citation type="submission" date="2022-04" db="EMBL/GenBank/DDBJ databases">
        <title>Chromosome-level reference genomes for two strains of Caenorhabditis briggsae: an improved platform for comparative genomics.</title>
        <authorList>
            <person name="Stevens L."/>
            <person name="Andersen E."/>
        </authorList>
    </citation>
    <scope>NUCLEOTIDE SEQUENCE [LARGE SCALE GENOMIC DNA]</scope>
    <source>
        <strain evidence="4">VX34</strain>
        <tissue evidence="4">Whole-organism</tissue>
    </source>
</reference>
<evidence type="ECO:0000313" key="3">
    <source>
        <dbReference type="EMBL" id="ULT94819.1"/>
    </source>
</evidence>
<keyword evidence="6" id="KW-1185">Reference proteome</keyword>
<dbReference type="InterPro" id="IPR011333">
    <property type="entry name" value="SKP1/BTB/POZ_sf"/>
</dbReference>
<proteinExistence type="predicted"/>
<dbReference type="EMBL" id="CP090894">
    <property type="protein sequence ID" value="ULT94819.1"/>
    <property type="molecule type" value="Genomic_DNA"/>
</dbReference>
<name>A0AAE9JFX4_CAEBR</name>
<dbReference type="Proteomes" id="UP000827892">
    <property type="component" value="Chromosome IV"/>
</dbReference>
<dbReference type="Gene3D" id="3.30.710.10">
    <property type="entry name" value="Potassium Channel Kv1.1, Chain A"/>
    <property type="match status" value="1"/>
</dbReference>
<evidence type="ECO:0000259" key="2">
    <source>
        <dbReference type="Pfam" id="PF00651"/>
    </source>
</evidence>
<feature type="compositionally biased region" description="Low complexity" evidence="1">
    <location>
        <begin position="471"/>
        <end position="483"/>
    </location>
</feature>
<feature type="domain" description="BTB" evidence="2">
    <location>
        <begin position="28"/>
        <end position="118"/>
    </location>
</feature>
<gene>
    <name evidence="3" type="ORF">L3Y34_003928</name>
    <name evidence="4" type="ORF">L5515_011059</name>
</gene>
<protein>
    <recommendedName>
        <fullName evidence="2">BTB domain-containing protein</fullName>
    </recommendedName>
</protein>
<evidence type="ECO:0000256" key="1">
    <source>
        <dbReference type="SAM" id="MobiDB-lite"/>
    </source>
</evidence>
<feature type="compositionally biased region" description="Polar residues" evidence="1">
    <location>
        <begin position="496"/>
        <end position="507"/>
    </location>
</feature>
<dbReference type="Proteomes" id="UP000829354">
    <property type="component" value="Chromosome IV"/>
</dbReference>